<dbReference type="Proteomes" id="UP001296993">
    <property type="component" value="Unassembled WGS sequence"/>
</dbReference>
<name>A0ABS4XDX0_9MICC</name>
<evidence type="ECO:0000313" key="2">
    <source>
        <dbReference type="EMBL" id="MBP2385854.1"/>
    </source>
</evidence>
<evidence type="ECO:0000313" key="3">
    <source>
        <dbReference type="Proteomes" id="UP001296993"/>
    </source>
</evidence>
<dbReference type="RefSeq" id="WP_209996812.1">
    <property type="nucleotide sequence ID" value="NZ_BAAAJY010000003.1"/>
</dbReference>
<feature type="transmembrane region" description="Helical" evidence="1">
    <location>
        <begin position="15"/>
        <end position="38"/>
    </location>
</feature>
<protein>
    <recommendedName>
        <fullName evidence="4">DUF732 domain-containing protein</fullName>
    </recommendedName>
</protein>
<keyword evidence="1" id="KW-1133">Transmembrane helix</keyword>
<accession>A0ABS4XDX0</accession>
<keyword evidence="1" id="KW-0472">Membrane</keyword>
<sequence>MTTPTENQSPRERTWIYVSACVILAAMVLWAILAFSAARETNRAEEKADELIVALHKAGAHTPDKDQIVRVLGDDGGATCANPNEALSRATLLSLLSNGATGPGARPGIADNRAVKGQLLIIEVYCPEELAEFKVFVDNLKTENLTGS</sequence>
<comment type="caution">
    <text evidence="2">The sequence shown here is derived from an EMBL/GenBank/DDBJ whole genome shotgun (WGS) entry which is preliminary data.</text>
</comment>
<evidence type="ECO:0000256" key="1">
    <source>
        <dbReference type="SAM" id="Phobius"/>
    </source>
</evidence>
<proteinExistence type="predicted"/>
<keyword evidence="3" id="KW-1185">Reference proteome</keyword>
<dbReference type="EMBL" id="JAGIOF010000001">
    <property type="protein sequence ID" value="MBP2385854.1"/>
    <property type="molecule type" value="Genomic_DNA"/>
</dbReference>
<evidence type="ECO:0008006" key="4">
    <source>
        <dbReference type="Google" id="ProtNLM"/>
    </source>
</evidence>
<gene>
    <name evidence="2" type="ORF">JOF47_001365</name>
</gene>
<keyword evidence="1" id="KW-0812">Transmembrane</keyword>
<organism evidence="2 3">
    <name type="scientific">Paeniglutamicibacter kerguelensis</name>
    <dbReference type="NCBI Taxonomy" id="254788"/>
    <lineage>
        <taxon>Bacteria</taxon>
        <taxon>Bacillati</taxon>
        <taxon>Actinomycetota</taxon>
        <taxon>Actinomycetes</taxon>
        <taxon>Micrococcales</taxon>
        <taxon>Micrococcaceae</taxon>
        <taxon>Paeniglutamicibacter</taxon>
    </lineage>
</organism>
<reference evidence="2 3" key="1">
    <citation type="submission" date="2021-03" db="EMBL/GenBank/DDBJ databases">
        <title>Sequencing the genomes of 1000 actinobacteria strains.</title>
        <authorList>
            <person name="Klenk H.-P."/>
        </authorList>
    </citation>
    <scope>NUCLEOTIDE SEQUENCE [LARGE SCALE GENOMIC DNA]</scope>
    <source>
        <strain evidence="2 3">DSM 15797</strain>
    </source>
</reference>